<feature type="compositionally biased region" description="Gly residues" evidence="1">
    <location>
        <begin position="311"/>
        <end position="324"/>
    </location>
</feature>
<feature type="compositionally biased region" description="Basic residues" evidence="1">
    <location>
        <begin position="260"/>
        <end position="274"/>
    </location>
</feature>
<evidence type="ECO:0000256" key="1">
    <source>
        <dbReference type="SAM" id="MobiDB-lite"/>
    </source>
</evidence>
<feature type="compositionally biased region" description="Basic and acidic residues" evidence="1">
    <location>
        <begin position="250"/>
        <end position="259"/>
    </location>
</feature>
<protein>
    <submittedName>
        <fullName evidence="2">UDP-glucose 4-epimerase</fullName>
        <ecNumber evidence="2">5.1.3.2</ecNumber>
    </submittedName>
</protein>
<proteinExistence type="predicted"/>
<gene>
    <name evidence="2" type="ORF">AVDCRST_MAG20-1545</name>
</gene>
<sequence>DDRGRGGRGGTQLVGDEGDRHRGRGLHRQHPGGAPRAGGGRGHRAHPLRPARPPGLARPRGPPRGPRPPRGRPRPAAGARGGRGQRGRVPPRGADRHPLQLRGARQLRAGQRAGHPERRPRLWHGRGRQDGPHVDQRDVRDRTHRPHRRGPPAPAAVPVLGQQDRRRHDGAVVPPRLRAAGGGRAAVQHLRSTAEHAGGHPDDPQPAPRRCRDDQPGFDDAHAGLQLRRRHGGRLPRRGRLRPGRRRGGEHRLGAGDQHRRPRAHARRGHRQQRRGGGGRDQAPPCGQRGRAPAVRQHPGPGVGRLAARGQPGGGTGEDLGLGEGQPVPPPHRRLRHL</sequence>
<feature type="compositionally biased region" description="Basic residues" evidence="1">
    <location>
        <begin position="21"/>
        <end position="30"/>
    </location>
</feature>
<feature type="region of interest" description="Disordered" evidence="1">
    <location>
        <begin position="1"/>
        <end position="338"/>
    </location>
</feature>
<dbReference type="EMBL" id="CADCSY010000067">
    <property type="protein sequence ID" value="CAA9237298.1"/>
    <property type="molecule type" value="Genomic_DNA"/>
</dbReference>
<evidence type="ECO:0000313" key="2">
    <source>
        <dbReference type="EMBL" id="CAA9237298.1"/>
    </source>
</evidence>
<organism evidence="2">
    <name type="scientific">uncultured Acidimicrobiales bacterium</name>
    <dbReference type="NCBI Taxonomy" id="310071"/>
    <lineage>
        <taxon>Bacteria</taxon>
        <taxon>Bacillati</taxon>
        <taxon>Actinomycetota</taxon>
        <taxon>Acidimicrobiia</taxon>
        <taxon>Acidimicrobiales</taxon>
        <taxon>environmental samples</taxon>
    </lineage>
</organism>
<feature type="non-terminal residue" evidence="2">
    <location>
        <position position="1"/>
    </location>
</feature>
<keyword evidence="2" id="KW-0413">Isomerase</keyword>
<feature type="compositionally biased region" description="Low complexity" evidence="1">
    <location>
        <begin position="100"/>
        <end position="113"/>
    </location>
</feature>
<feature type="compositionally biased region" description="Basic and acidic residues" evidence="1">
    <location>
        <begin position="127"/>
        <end position="141"/>
    </location>
</feature>
<feature type="compositionally biased region" description="Basic and acidic residues" evidence="1">
    <location>
        <begin position="210"/>
        <end position="222"/>
    </location>
</feature>
<accession>A0A6J4HZC4</accession>
<dbReference type="AlphaFoldDB" id="A0A6J4HZC4"/>
<dbReference type="GO" id="GO:0003978">
    <property type="term" value="F:UDP-glucose 4-epimerase activity"/>
    <property type="evidence" value="ECO:0007669"/>
    <property type="project" value="UniProtKB-EC"/>
</dbReference>
<name>A0A6J4HZC4_9ACTN</name>
<reference evidence="2" key="1">
    <citation type="submission" date="2020-02" db="EMBL/GenBank/DDBJ databases">
        <authorList>
            <person name="Meier V. D."/>
        </authorList>
    </citation>
    <scope>NUCLEOTIDE SEQUENCE</scope>
    <source>
        <strain evidence="2">AVDCRST_MAG20</strain>
    </source>
</reference>
<feature type="compositionally biased region" description="Basic and acidic residues" evidence="1">
    <location>
        <begin position="192"/>
        <end position="203"/>
    </location>
</feature>
<dbReference type="EC" id="5.1.3.2" evidence="2"/>
<feature type="compositionally biased region" description="Basic residues" evidence="1">
    <location>
        <begin position="227"/>
        <end position="249"/>
    </location>
</feature>
<feature type="non-terminal residue" evidence="2">
    <location>
        <position position="338"/>
    </location>
</feature>